<keyword evidence="4" id="KW-1185">Reference proteome</keyword>
<protein>
    <submittedName>
        <fullName evidence="3">Serine hydrolase domain-containing protein</fullName>
        <ecNumber evidence="3">3.-.-.-</ecNumber>
    </submittedName>
</protein>
<evidence type="ECO:0000259" key="2">
    <source>
        <dbReference type="Pfam" id="PF00144"/>
    </source>
</evidence>
<evidence type="ECO:0000313" key="4">
    <source>
        <dbReference type="Proteomes" id="UP001595764"/>
    </source>
</evidence>
<comment type="caution">
    <text evidence="3">The sequence shown here is derived from an EMBL/GenBank/DDBJ whole genome shotgun (WGS) entry which is preliminary data.</text>
</comment>
<name>A0ABV7QHP5_9PSEU</name>
<keyword evidence="1" id="KW-0732">Signal</keyword>
<feature type="signal peptide" evidence="1">
    <location>
        <begin position="1"/>
        <end position="22"/>
    </location>
</feature>
<sequence length="355" mass="38184">MLNTVPLVLAASLLAPAAPAAAAPDPVRALARDIVSSGASGVQIRTVHNGHSRTVTAGVSELDSRKPLSPNGRFRIGSATKMFTSTVVLQLVAEHRILLDTPVDQYLPGLLPHGKEITVRMLLQHTSGLYDYTESLPLLEPELEKIRYRHHSPESMVAVSTAKPLDFPPGSRHSYSNTNFIVLGMLIERTTGHAWGTEAAQRILWPLGLRHTSVPGDRTGIPGPHAHGYQEMNGKLVDVTELNPSMAWAAGEIISTTADLDEFVRALAAGRLVPPDLLTQMTTPRSATEEYGLGVRTPVTACGNRVFGHTGGIPGFQTVAFTSPDGKQRVEASVTLGRGPDFDWTRAVLDKVFCS</sequence>
<dbReference type="InterPro" id="IPR001466">
    <property type="entry name" value="Beta-lactam-related"/>
</dbReference>
<dbReference type="PANTHER" id="PTHR46825:SF7">
    <property type="entry name" value="D-ALANYL-D-ALANINE CARBOXYPEPTIDASE"/>
    <property type="match status" value="1"/>
</dbReference>
<feature type="chain" id="PRO_5046595023" evidence="1">
    <location>
        <begin position="23"/>
        <end position="355"/>
    </location>
</feature>
<keyword evidence="3" id="KW-0378">Hydrolase</keyword>
<evidence type="ECO:0000313" key="3">
    <source>
        <dbReference type="EMBL" id="MFC3511043.1"/>
    </source>
</evidence>
<dbReference type="EC" id="3.-.-.-" evidence="3"/>
<dbReference type="PANTHER" id="PTHR46825">
    <property type="entry name" value="D-ALANYL-D-ALANINE-CARBOXYPEPTIDASE/ENDOPEPTIDASE AMPH"/>
    <property type="match status" value="1"/>
</dbReference>
<dbReference type="SUPFAM" id="SSF56601">
    <property type="entry name" value="beta-lactamase/transpeptidase-like"/>
    <property type="match status" value="1"/>
</dbReference>
<dbReference type="GO" id="GO:0016787">
    <property type="term" value="F:hydrolase activity"/>
    <property type="evidence" value="ECO:0007669"/>
    <property type="project" value="UniProtKB-KW"/>
</dbReference>
<dbReference type="Proteomes" id="UP001595764">
    <property type="component" value="Unassembled WGS sequence"/>
</dbReference>
<proteinExistence type="predicted"/>
<feature type="domain" description="Beta-lactamase-related" evidence="2">
    <location>
        <begin position="32"/>
        <end position="326"/>
    </location>
</feature>
<dbReference type="InterPro" id="IPR050491">
    <property type="entry name" value="AmpC-like"/>
</dbReference>
<accession>A0ABV7QHP5</accession>
<evidence type="ECO:0000256" key="1">
    <source>
        <dbReference type="SAM" id="SignalP"/>
    </source>
</evidence>
<dbReference type="Gene3D" id="3.40.710.10">
    <property type="entry name" value="DD-peptidase/beta-lactamase superfamily"/>
    <property type="match status" value="1"/>
</dbReference>
<organism evidence="3 4">
    <name type="scientific">Amycolatopsis halotolerans</name>
    <dbReference type="NCBI Taxonomy" id="330083"/>
    <lineage>
        <taxon>Bacteria</taxon>
        <taxon>Bacillati</taxon>
        <taxon>Actinomycetota</taxon>
        <taxon>Actinomycetes</taxon>
        <taxon>Pseudonocardiales</taxon>
        <taxon>Pseudonocardiaceae</taxon>
        <taxon>Amycolatopsis</taxon>
    </lineage>
</organism>
<dbReference type="EMBL" id="JBHRWI010000016">
    <property type="protein sequence ID" value="MFC3511043.1"/>
    <property type="molecule type" value="Genomic_DNA"/>
</dbReference>
<dbReference type="RefSeq" id="WP_377869928.1">
    <property type="nucleotide sequence ID" value="NZ_JBHMAY010000017.1"/>
</dbReference>
<reference evidence="4" key="1">
    <citation type="journal article" date="2019" name="Int. J. Syst. Evol. Microbiol.">
        <title>The Global Catalogue of Microorganisms (GCM) 10K type strain sequencing project: providing services to taxonomists for standard genome sequencing and annotation.</title>
        <authorList>
            <consortium name="The Broad Institute Genomics Platform"/>
            <consortium name="The Broad Institute Genome Sequencing Center for Infectious Disease"/>
            <person name="Wu L."/>
            <person name="Ma J."/>
        </authorList>
    </citation>
    <scope>NUCLEOTIDE SEQUENCE [LARGE SCALE GENOMIC DNA]</scope>
    <source>
        <strain evidence="4">CGMCC 4.7682</strain>
    </source>
</reference>
<dbReference type="Pfam" id="PF00144">
    <property type="entry name" value="Beta-lactamase"/>
    <property type="match status" value="1"/>
</dbReference>
<dbReference type="InterPro" id="IPR012338">
    <property type="entry name" value="Beta-lactam/transpept-like"/>
</dbReference>
<gene>
    <name evidence="3" type="ORF">ACFORO_12775</name>
</gene>